<dbReference type="Pfam" id="PF08302">
    <property type="entry name" value="tRNA_lig_CPD"/>
    <property type="match status" value="1"/>
</dbReference>
<organism evidence="2">
    <name type="scientific">Vitis vinifera</name>
    <name type="common">Grape</name>
    <dbReference type="NCBI Taxonomy" id="29760"/>
    <lineage>
        <taxon>Eukaryota</taxon>
        <taxon>Viridiplantae</taxon>
        <taxon>Streptophyta</taxon>
        <taxon>Embryophyta</taxon>
        <taxon>Tracheophyta</taxon>
        <taxon>Spermatophyta</taxon>
        <taxon>Magnoliopsida</taxon>
        <taxon>eudicotyledons</taxon>
        <taxon>Gunneridae</taxon>
        <taxon>Pentapetalae</taxon>
        <taxon>rosids</taxon>
        <taxon>Vitales</taxon>
        <taxon>Vitaceae</taxon>
        <taxon>Viteae</taxon>
        <taxon>Vitis</taxon>
    </lineage>
</organism>
<dbReference type="ExpressionAtlas" id="A5AJT9">
    <property type="expression patterns" value="baseline and differential"/>
</dbReference>
<reference evidence="2" key="1">
    <citation type="journal article" date="2007" name="PLoS ONE">
        <title>The first genome sequence of an elite grapevine cultivar (Pinot noir Vitis vinifera L.): coping with a highly heterozygous genome.</title>
        <authorList>
            <person name="Velasco R."/>
            <person name="Zharkikh A."/>
            <person name="Troggio M."/>
            <person name="Cartwright D.A."/>
            <person name="Cestaro A."/>
            <person name="Pruss D."/>
            <person name="Pindo M."/>
            <person name="FitzGerald L.M."/>
            <person name="Vezzulli S."/>
            <person name="Reid J."/>
            <person name="Malacarne G."/>
            <person name="Iliev D."/>
            <person name="Coppola G."/>
            <person name="Wardell B."/>
            <person name="Micheletti D."/>
            <person name="Macalma T."/>
            <person name="Facci M."/>
            <person name="Mitchell J.T."/>
            <person name="Perazzolli M."/>
            <person name="Eldredge G."/>
            <person name="Gatto P."/>
            <person name="Oyzerski R."/>
            <person name="Moretto M."/>
            <person name="Gutin N."/>
            <person name="Stefanini M."/>
            <person name="Chen Y."/>
            <person name="Segala C."/>
            <person name="Davenport C."/>
            <person name="Dematte L."/>
            <person name="Mraz A."/>
            <person name="Battilana J."/>
            <person name="Stormo K."/>
            <person name="Costa F."/>
            <person name="Tao Q."/>
            <person name="Si-Ammour A."/>
            <person name="Harkins T."/>
            <person name="Lackey A."/>
            <person name="Perbost C."/>
            <person name="Taillon B."/>
            <person name="Stella A."/>
            <person name="Solovyev V."/>
            <person name="Fawcett J.A."/>
            <person name="Sterck L."/>
            <person name="Vandepoele K."/>
            <person name="Grando S.M."/>
            <person name="Toppo S."/>
            <person name="Moser C."/>
            <person name="Lanchbury J."/>
            <person name="Bogden R."/>
            <person name="Skolnick M."/>
            <person name="Sgaramella V."/>
            <person name="Bhatnagar S.K."/>
            <person name="Fontana P."/>
            <person name="Gutin A."/>
            <person name="Van de Peer Y."/>
            <person name="Salamini F."/>
            <person name="Viola R."/>
        </authorList>
    </citation>
    <scope>NUCLEOTIDE SEQUENCE</scope>
</reference>
<evidence type="ECO:0000259" key="1">
    <source>
        <dbReference type="Pfam" id="PF08302"/>
    </source>
</evidence>
<dbReference type="PANTHER" id="PTHR35460">
    <property type="entry name" value="TRNA LIGASE 1"/>
    <property type="match status" value="1"/>
</dbReference>
<name>A5AJT9_VITVI</name>
<accession>A5AJT9</accession>
<dbReference type="InterPro" id="IPR038837">
    <property type="entry name" value="tRNA_ligase_1"/>
</dbReference>
<dbReference type="InterPro" id="IPR015965">
    <property type="entry name" value="tRNA_lig_PDEase"/>
</dbReference>
<gene>
    <name evidence="2" type="ORF">VITISV_002853</name>
</gene>
<dbReference type="AlphaFoldDB" id="A5AJT9"/>
<dbReference type="GO" id="GO:0006388">
    <property type="term" value="P:tRNA splicing, via endonucleolytic cleavage and ligation"/>
    <property type="evidence" value="ECO:0007669"/>
    <property type="project" value="InterPro"/>
</dbReference>
<dbReference type="PANTHER" id="PTHR35460:SF1">
    <property type="entry name" value="TRNA LIGASE 1"/>
    <property type="match status" value="1"/>
</dbReference>
<evidence type="ECO:0000313" key="2">
    <source>
        <dbReference type="EMBL" id="CAN60319.1"/>
    </source>
</evidence>
<sequence length="302" mass="33532">MIEDMCRSTRASAVPVVPDSEGTDSNPFSLDALAVFMFRVLQRVNHPGNLDKASPNAGYSRKEFESELIERFGSLVKMPLLKSDRLESTKGTYANEWSKWEKQLRDILFDNAEYLTSIQVPFESSVRQVLEQLKSIAKGDYPTPGTEKRKFGTIVFAAVSLPVTEIQSLLANLAEKNPKVEAFFKDKHLENSLRNAHVTLAHKRSHGVTAVANYGLFLNRQVPVDFTALLFSDKMAALEAYPGSVDGERITSKNQWPHVTLWTGAGVAPKEANMLPELISEGTATRIDISPPITISGTLEFF</sequence>
<protein>
    <recommendedName>
        <fullName evidence="1">tRNA ligase phosphodiesterase domain-containing protein</fullName>
    </recommendedName>
</protein>
<feature type="domain" description="tRNA ligase phosphodiesterase" evidence="1">
    <location>
        <begin position="143"/>
        <end position="283"/>
    </location>
</feature>
<proteinExistence type="predicted"/>
<dbReference type="GO" id="GO:0005524">
    <property type="term" value="F:ATP binding"/>
    <property type="evidence" value="ECO:0007669"/>
    <property type="project" value="InterPro"/>
</dbReference>
<dbReference type="EMBL" id="AM428384">
    <property type="protein sequence ID" value="CAN60319.1"/>
    <property type="molecule type" value="Genomic_DNA"/>
</dbReference>
<dbReference type="GO" id="GO:0003972">
    <property type="term" value="F:RNA ligase (ATP) activity"/>
    <property type="evidence" value="ECO:0007669"/>
    <property type="project" value="InterPro"/>
</dbReference>